<keyword evidence="2" id="KW-0812">Transmembrane</keyword>
<organism evidence="3 4">
    <name type="scientific">Kitasatospora acidiphila</name>
    <dbReference type="NCBI Taxonomy" id="2567942"/>
    <lineage>
        <taxon>Bacteria</taxon>
        <taxon>Bacillati</taxon>
        <taxon>Actinomycetota</taxon>
        <taxon>Actinomycetes</taxon>
        <taxon>Kitasatosporales</taxon>
        <taxon>Streptomycetaceae</taxon>
        <taxon>Kitasatospora</taxon>
    </lineage>
</organism>
<dbReference type="Proteomes" id="UP000319103">
    <property type="component" value="Unassembled WGS sequence"/>
</dbReference>
<keyword evidence="4" id="KW-1185">Reference proteome</keyword>
<feature type="transmembrane region" description="Helical" evidence="2">
    <location>
        <begin position="247"/>
        <end position="267"/>
    </location>
</feature>
<gene>
    <name evidence="3" type="ORF">E6W39_35150</name>
</gene>
<feature type="compositionally biased region" description="Low complexity" evidence="1">
    <location>
        <begin position="7"/>
        <end position="32"/>
    </location>
</feature>
<evidence type="ECO:0000256" key="2">
    <source>
        <dbReference type="SAM" id="Phobius"/>
    </source>
</evidence>
<dbReference type="EMBL" id="VIGB01000003">
    <property type="protein sequence ID" value="TQF06477.1"/>
    <property type="molecule type" value="Genomic_DNA"/>
</dbReference>
<feature type="transmembrane region" description="Helical" evidence="2">
    <location>
        <begin position="189"/>
        <end position="215"/>
    </location>
</feature>
<comment type="caution">
    <text evidence="3">The sequence shown here is derived from an EMBL/GenBank/DDBJ whole genome shotgun (WGS) entry which is preliminary data.</text>
</comment>
<feature type="transmembrane region" description="Helical" evidence="2">
    <location>
        <begin position="303"/>
        <end position="322"/>
    </location>
</feature>
<evidence type="ECO:0000313" key="3">
    <source>
        <dbReference type="EMBL" id="TQF06477.1"/>
    </source>
</evidence>
<feature type="transmembrane region" description="Helical" evidence="2">
    <location>
        <begin position="140"/>
        <end position="169"/>
    </location>
</feature>
<protein>
    <submittedName>
        <fullName evidence="3">MFS transporter</fullName>
    </submittedName>
</protein>
<feature type="transmembrane region" description="Helical" evidence="2">
    <location>
        <begin position="222"/>
        <end position="241"/>
    </location>
</feature>
<keyword evidence="2" id="KW-0472">Membrane</keyword>
<name>A0A540WC59_9ACTN</name>
<keyword evidence="2" id="KW-1133">Transmembrane helix</keyword>
<dbReference type="RefSeq" id="WP_141636901.1">
    <property type="nucleotide sequence ID" value="NZ_VIGB01000003.1"/>
</dbReference>
<feature type="region of interest" description="Disordered" evidence="1">
    <location>
        <begin position="1"/>
        <end position="32"/>
    </location>
</feature>
<sequence length="496" mass="52045">MINDESAATAPAGLPTGAPVPDQRQAPPRAAPTHRAWTPVWAAAALALLLGVGWACRLAGPVGDLSAQWAWADFAARHPGAAYDFGWYGGVHPVSYSALTPYLMAAVGVPAVGVAAAVVAAALLAVLVRRLPAVRRPLPVALWGAFAMAANVIAGRVTFAVGLAFAVAAAVAALPGPGRAVGRWRLAGVAALAALATIGSPVAGLFVEVLAAALLFSGRRRVAVALGVPPPVLVIGPSLAFPFDGVYPIPLSTVIITTLFAVAIALLSPAGWRAVRIGSWLYAAGTVLTALVTSPIGGNVQRLGLLFGGVVLLAMVCSDTWGTAGRPRRVALAVTCALALGWTVNADVVGIPQAPPANQADGLLAELRALHAEQARVEAVPRLDHWESWRLLPTVELARGWNRQADVERNPFFYDGSLTAARYHDWLQQWSVRYVVLPPAGWTWPAPRRVPWCAPVPRGWSRSGRTSTGSCSGSPTPSRWCRPRPRSSTPTTARWR</sequence>
<dbReference type="OrthoDB" id="5178168at2"/>
<feature type="transmembrane region" description="Helical" evidence="2">
    <location>
        <begin position="36"/>
        <end position="55"/>
    </location>
</feature>
<reference evidence="3 4" key="1">
    <citation type="submission" date="2019-06" db="EMBL/GenBank/DDBJ databases">
        <title>Description of Kitasatospora acidophila sp. nov. isolated from pine grove soil, and reclassification of Streptomyces novaecaesareae to Kitasatospora novaeceasareae comb. nov.</title>
        <authorList>
            <person name="Kim M.J."/>
        </authorList>
    </citation>
    <scope>NUCLEOTIDE SEQUENCE [LARGE SCALE GENOMIC DNA]</scope>
    <source>
        <strain evidence="3 4">MMS16-CNU292</strain>
    </source>
</reference>
<feature type="transmembrane region" description="Helical" evidence="2">
    <location>
        <begin position="102"/>
        <end position="128"/>
    </location>
</feature>
<proteinExistence type="predicted"/>
<dbReference type="AlphaFoldDB" id="A0A540WC59"/>
<evidence type="ECO:0000256" key="1">
    <source>
        <dbReference type="SAM" id="MobiDB-lite"/>
    </source>
</evidence>
<accession>A0A540WC59</accession>
<evidence type="ECO:0000313" key="4">
    <source>
        <dbReference type="Proteomes" id="UP000319103"/>
    </source>
</evidence>
<feature type="region of interest" description="Disordered" evidence="1">
    <location>
        <begin position="460"/>
        <end position="496"/>
    </location>
</feature>
<feature type="transmembrane region" description="Helical" evidence="2">
    <location>
        <begin position="279"/>
        <end position="297"/>
    </location>
</feature>